<name>A0ABD5V353_9EURY</name>
<dbReference type="EMBL" id="JBHSXQ010000003">
    <property type="protein sequence ID" value="MFC6905948.1"/>
    <property type="molecule type" value="Genomic_DNA"/>
</dbReference>
<proteinExistence type="predicted"/>
<dbReference type="RefSeq" id="WP_340604478.1">
    <property type="nucleotide sequence ID" value="NZ_JBBMXV010000003.1"/>
</dbReference>
<sequence length="115" mass="12765">MSDSDEQDVIRASEIGESDAPPVEEKPYKIVFEANKCFGAGKCAEASRNWELDLETGIAKPNSYFITEEELDENVRAAELCPAKKDRGVIHVVDRRTDEEIAPDPHGDGTLSVDW</sequence>
<organism evidence="2 3">
    <name type="scientific">Halalkalicoccus tibetensis</name>
    <dbReference type="NCBI Taxonomy" id="175632"/>
    <lineage>
        <taxon>Archaea</taxon>
        <taxon>Methanobacteriati</taxon>
        <taxon>Methanobacteriota</taxon>
        <taxon>Stenosarchaea group</taxon>
        <taxon>Halobacteria</taxon>
        <taxon>Halobacteriales</taxon>
        <taxon>Halococcaceae</taxon>
        <taxon>Halalkalicoccus</taxon>
    </lineage>
</organism>
<gene>
    <name evidence="2" type="ORF">ACFQGH_12170</name>
</gene>
<keyword evidence="3" id="KW-1185">Reference proteome</keyword>
<evidence type="ECO:0000313" key="2">
    <source>
        <dbReference type="EMBL" id="MFC6905948.1"/>
    </source>
</evidence>
<evidence type="ECO:0000256" key="1">
    <source>
        <dbReference type="SAM" id="MobiDB-lite"/>
    </source>
</evidence>
<evidence type="ECO:0000313" key="3">
    <source>
        <dbReference type="Proteomes" id="UP001596312"/>
    </source>
</evidence>
<protein>
    <submittedName>
        <fullName evidence="2">Ferredoxin</fullName>
    </submittedName>
</protein>
<reference evidence="2 3" key="1">
    <citation type="journal article" date="2019" name="Int. J. Syst. Evol. Microbiol.">
        <title>The Global Catalogue of Microorganisms (GCM) 10K type strain sequencing project: providing services to taxonomists for standard genome sequencing and annotation.</title>
        <authorList>
            <consortium name="The Broad Institute Genomics Platform"/>
            <consortium name="The Broad Institute Genome Sequencing Center for Infectious Disease"/>
            <person name="Wu L."/>
            <person name="Ma J."/>
        </authorList>
    </citation>
    <scope>NUCLEOTIDE SEQUENCE [LARGE SCALE GENOMIC DNA]</scope>
    <source>
        <strain evidence="2 3">CGMCC 1.3240</strain>
    </source>
</reference>
<accession>A0ABD5V353</accession>
<dbReference type="AlphaFoldDB" id="A0ABD5V353"/>
<dbReference type="Gene3D" id="3.30.70.20">
    <property type="match status" value="1"/>
</dbReference>
<feature type="region of interest" description="Disordered" evidence="1">
    <location>
        <begin position="1"/>
        <end position="22"/>
    </location>
</feature>
<dbReference type="Proteomes" id="UP001596312">
    <property type="component" value="Unassembled WGS sequence"/>
</dbReference>
<comment type="caution">
    <text evidence="2">The sequence shown here is derived from an EMBL/GenBank/DDBJ whole genome shotgun (WGS) entry which is preliminary data.</text>
</comment>